<dbReference type="FunFam" id="3.30.200.20:FF:000553">
    <property type="entry name" value="Mitogen-activated protein kinase"/>
    <property type="match status" value="1"/>
</dbReference>
<dbReference type="OMA" id="FMTQYVS"/>
<dbReference type="Proteomes" id="UP000268014">
    <property type="component" value="Unassembled WGS sequence"/>
</dbReference>
<evidence type="ECO:0000256" key="2">
    <source>
        <dbReference type="ARBA" id="ARBA00022679"/>
    </source>
</evidence>
<keyword evidence="10" id="KW-0460">Magnesium</keyword>
<keyword evidence="13" id="KW-1185">Reference proteome</keyword>
<comment type="catalytic activity">
    <reaction evidence="7">
        <text>L-seryl-[protein] + ATP = O-phospho-L-seryl-[protein] + ADP + H(+)</text>
        <dbReference type="Rhea" id="RHEA:17989"/>
        <dbReference type="Rhea" id="RHEA-COMP:9863"/>
        <dbReference type="Rhea" id="RHEA-COMP:11604"/>
        <dbReference type="ChEBI" id="CHEBI:15378"/>
        <dbReference type="ChEBI" id="CHEBI:29999"/>
        <dbReference type="ChEBI" id="CHEBI:30616"/>
        <dbReference type="ChEBI" id="CHEBI:83421"/>
        <dbReference type="ChEBI" id="CHEBI:456216"/>
        <dbReference type="EC" id="2.7.11.24"/>
    </reaction>
</comment>
<dbReference type="InterPro" id="IPR008271">
    <property type="entry name" value="Ser/Thr_kinase_AS"/>
</dbReference>
<comment type="catalytic activity">
    <reaction evidence="6 10">
        <text>L-threonyl-[protein] + ATP = O-phospho-L-threonyl-[protein] + ADP + H(+)</text>
        <dbReference type="Rhea" id="RHEA:46608"/>
        <dbReference type="Rhea" id="RHEA-COMP:11060"/>
        <dbReference type="Rhea" id="RHEA-COMP:11605"/>
        <dbReference type="ChEBI" id="CHEBI:15378"/>
        <dbReference type="ChEBI" id="CHEBI:30013"/>
        <dbReference type="ChEBI" id="CHEBI:30616"/>
        <dbReference type="ChEBI" id="CHEBI:61977"/>
        <dbReference type="ChEBI" id="CHEBI:456216"/>
        <dbReference type="EC" id="2.7.11.24"/>
    </reaction>
</comment>
<dbReference type="SMART" id="SM00220">
    <property type="entry name" value="S_TKc"/>
    <property type="match status" value="1"/>
</dbReference>
<accession>A0A0N4X168</accession>
<dbReference type="InterPro" id="IPR003527">
    <property type="entry name" value="MAP_kinase_CS"/>
</dbReference>
<dbReference type="InterPro" id="IPR050117">
    <property type="entry name" value="MAPK"/>
</dbReference>
<dbReference type="EMBL" id="UZAF01020296">
    <property type="protein sequence ID" value="VDO68534.1"/>
    <property type="molecule type" value="Genomic_DNA"/>
</dbReference>
<dbReference type="PROSITE" id="PS50011">
    <property type="entry name" value="PROTEIN_KINASE_DOM"/>
    <property type="match status" value="1"/>
</dbReference>
<proteinExistence type="inferred from homology"/>
<dbReference type="GO" id="GO:0005737">
    <property type="term" value="C:cytoplasm"/>
    <property type="evidence" value="ECO:0007669"/>
    <property type="project" value="UniProtKB-ARBA"/>
</dbReference>
<keyword evidence="2 10" id="KW-0808">Transferase</keyword>
<dbReference type="PROSITE" id="PS00108">
    <property type="entry name" value="PROTEIN_KINASE_ST"/>
    <property type="match status" value="1"/>
</dbReference>
<dbReference type="AlphaFoldDB" id="A0A0N4X168"/>
<reference evidence="14" key="1">
    <citation type="submission" date="2017-02" db="UniProtKB">
        <authorList>
            <consortium name="WormBaseParasite"/>
        </authorList>
    </citation>
    <scope>IDENTIFICATION</scope>
</reference>
<evidence type="ECO:0000256" key="8">
    <source>
        <dbReference type="PROSITE-ProRule" id="PRU10141"/>
    </source>
</evidence>
<comment type="cofactor">
    <cofactor evidence="10">
        <name>Mg(2+)</name>
        <dbReference type="ChEBI" id="CHEBI:18420"/>
    </cofactor>
</comment>
<evidence type="ECO:0000256" key="7">
    <source>
        <dbReference type="ARBA" id="ARBA00048312"/>
    </source>
</evidence>
<dbReference type="Pfam" id="PF00069">
    <property type="entry name" value="Pkinase"/>
    <property type="match status" value="1"/>
</dbReference>
<organism evidence="14">
    <name type="scientific">Haemonchus placei</name>
    <name type="common">Barber's pole worm</name>
    <dbReference type="NCBI Taxonomy" id="6290"/>
    <lineage>
        <taxon>Eukaryota</taxon>
        <taxon>Metazoa</taxon>
        <taxon>Ecdysozoa</taxon>
        <taxon>Nematoda</taxon>
        <taxon>Chromadorea</taxon>
        <taxon>Rhabditida</taxon>
        <taxon>Rhabditina</taxon>
        <taxon>Rhabditomorpha</taxon>
        <taxon>Strongyloidea</taxon>
        <taxon>Trichostrongylidae</taxon>
        <taxon>Haemonchus</taxon>
    </lineage>
</organism>
<dbReference type="SUPFAM" id="SSF56112">
    <property type="entry name" value="Protein kinase-like (PK-like)"/>
    <property type="match status" value="1"/>
</dbReference>
<dbReference type="InterPro" id="IPR000719">
    <property type="entry name" value="Prot_kinase_dom"/>
</dbReference>
<evidence type="ECO:0000256" key="9">
    <source>
        <dbReference type="RuleBase" id="RU000304"/>
    </source>
</evidence>
<dbReference type="Gene3D" id="3.30.200.20">
    <property type="entry name" value="Phosphorylase Kinase, domain 1"/>
    <property type="match status" value="1"/>
</dbReference>
<dbReference type="PROSITE" id="PS00107">
    <property type="entry name" value="PROTEIN_KINASE_ATP"/>
    <property type="match status" value="1"/>
</dbReference>
<evidence type="ECO:0000256" key="3">
    <source>
        <dbReference type="ARBA" id="ARBA00022741"/>
    </source>
</evidence>
<keyword evidence="3 8" id="KW-0547">Nucleotide-binding</keyword>
<evidence type="ECO:0000256" key="10">
    <source>
        <dbReference type="RuleBase" id="RU361165"/>
    </source>
</evidence>
<dbReference type="STRING" id="6290.A0A0N4X168"/>
<comment type="similarity">
    <text evidence="10">Belongs to the protein kinase superfamily. Ser/Thr protein kinase family. MAP kinase subfamily.</text>
</comment>
<evidence type="ECO:0000259" key="11">
    <source>
        <dbReference type="PROSITE" id="PS50011"/>
    </source>
</evidence>
<evidence type="ECO:0000313" key="14">
    <source>
        <dbReference type="WBParaSite" id="HPLM_0001804801-mRNA-1"/>
    </source>
</evidence>
<comment type="activity regulation">
    <text evidence="10">Activated by threonine and tyrosine phosphorylation.</text>
</comment>
<feature type="domain" description="Protein kinase" evidence="11">
    <location>
        <begin position="18"/>
        <end position="293"/>
    </location>
</feature>
<name>A0A0N4X168_HAEPC</name>
<keyword evidence="1 9" id="KW-0723">Serine/threonine-protein kinase</keyword>
<dbReference type="PROSITE" id="PS01351">
    <property type="entry name" value="MAPK"/>
    <property type="match status" value="1"/>
</dbReference>
<keyword evidence="5 8" id="KW-0067">ATP-binding</keyword>
<dbReference type="InterPro" id="IPR011009">
    <property type="entry name" value="Kinase-like_dom_sf"/>
</dbReference>
<dbReference type="GO" id="GO:0004707">
    <property type="term" value="F:MAP kinase activity"/>
    <property type="evidence" value="ECO:0007669"/>
    <property type="project" value="UniProtKB-EC"/>
</dbReference>
<dbReference type="FunFam" id="1.10.510.10:FF:000624">
    <property type="entry name" value="Mitogen-activated protein kinase"/>
    <property type="match status" value="1"/>
</dbReference>
<protein>
    <recommendedName>
        <fullName evidence="10">Mitogen-activated protein kinase</fullName>
        <ecNumber evidence="10">2.7.11.24</ecNumber>
    </recommendedName>
</protein>
<reference evidence="12 13" key="2">
    <citation type="submission" date="2018-11" db="EMBL/GenBank/DDBJ databases">
        <authorList>
            <consortium name="Pathogen Informatics"/>
        </authorList>
    </citation>
    <scope>NUCLEOTIDE SEQUENCE [LARGE SCALE GENOMIC DNA]</scope>
    <source>
        <strain evidence="12 13">MHpl1</strain>
    </source>
</reference>
<evidence type="ECO:0000313" key="13">
    <source>
        <dbReference type="Proteomes" id="UP000268014"/>
    </source>
</evidence>
<evidence type="ECO:0000256" key="1">
    <source>
        <dbReference type="ARBA" id="ARBA00022527"/>
    </source>
</evidence>
<dbReference type="Gene3D" id="1.10.510.10">
    <property type="entry name" value="Transferase(Phosphotransferase) domain 1"/>
    <property type="match status" value="1"/>
</dbReference>
<dbReference type="WBParaSite" id="HPLM_0001804801-mRNA-1">
    <property type="protein sequence ID" value="HPLM_0001804801-mRNA-1"/>
    <property type="gene ID" value="HPLM_0001804801"/>
</dbReference>
<dbReference type="PANTHER" id="PTHR24055">
    <property type="entry name" value="MITOGEN-ACTIVATED PROTEIN KINASE"/>
    <property type="match status" value="1"/>
</dbReference>
<dbReference type="OrthoDB" id="192887at2759"/>
<feature type="binding site" evidence="8">
    <location>
        <position position="48"/>
    </location>
    <ligand>
        <name>ATP</name>
        <dbReference type="ChEBI" id="CHEBI:30616"/>
    </ligand>
</feature>
<keyword evidence="4 10" id="KW-0418">Kinase</keyword>
<dbReference type="GO" id="GO:0005524">
    <property type="term" value="F:ATP binding"/>
    <property type="evidence" value="ECO:0007669"/>
    <property type="project" value="UniProtKB-UniRule"/>
</dbReference>
<evidence type="ECO:0000313" key="12">
    <source>
        <dbReference type="EMBL" id="VDO68534.1"/>
    </source>
</evidence>
<dbReference type="EC" id="2.7.11.24" evidence="10"/>
<evidence type="ECO:0000256" key="6">
    <source>
        <dbReference type="ARBA" id="ARBA00047592"/>
    </source>
</evidence>
<sequence length="308" mass="35461">MLEPCRMDVRFHLEGTPYVAEDTIGTGAYGVVCKAKHLPSQRAVAIKKIPRAFAAHTLAKRSLREVRILRELRHENIIAVLDMFTAEGTHGRDIYMVMDLMETDLHQIIHSRQALVEQHFQYFLYQLLRGLKYLHSVGIVHRDLKPSNLLVNGDCLLRIADFGMARSTEQTSRCVTPTIFLSSNPAHISSKYLQQYVATRWYRAPELLFSMIDYDTKVDMWSAGCIFAEMIMRRQIFPGKDGVSQVKMIVYYLGTPEERVSLPERPIFRFLQLLQISPWNRSNAEEVLALPYLATYHDPAFEPTCPLK</sequence>
<evidence type="ECO:0000256" key="4">
    <source>
        <dbReference type="ARBA" id="ARBA00022777"/>
    </source>
</evidence>
<dbReference type="InterPro" id="IPR017441">
    <property type="entry name" value="Protein_kinase_ATP_BS"/>
</dbReference>
<gene>
    <name evidence="12" type="ORF">HPLM_LOCUS18039</name>
</gene>
<evidence type="ECO:0000256" key="5">
    <source>
        <dbReference type="ARBA" id="ARBA00022840"/>
    </source>
</evidence>